<dbReference type="SUPFAM" id="SSF51182">
    <property type="entry name" value="RmlC-like cupins"/>
    <property type="match status" value="1"/>
</dbReference>
<accession>A0ABT2CHC6</accession>
<dbReference type="CDD" id="cd00438">
    <property type="entry name" value="cupin_RmlC"/>
    <property type="match status" value="1"/>
</dbReference>
<evidence type="ECO:0000256" key="3">
    <source>
        <dbReference type="SAM" id="MobiDB-lite"/>
    </source>
</evidence>
<evidence type="ECO:0000313" key="5">
    <source>
        <dbReference type="Proteomes" id="UP001431313"/>
    </source>
</evidence>
<reference evidence="4" key="1">
    <citation type="submission" date="2022-08" db="EMBL/GenBank/DDBJ databases">
        <authorList>
            <person name="Somphong A."/>
            <person name="Phongsopitanun W."/>
        </authorList>
    </citation>
    <scope>NUCLEOTIDE SEQUENCE</scope>
    <source>
        <strain evidence="4">LP05-1</strain>
    </source>
</reference>
<keyword evidence="2" id="KW-0413">Isomerase</keyword>
<dbReference type="Gene3D" id="2.60.120.10">
    <property type="entry name" value="Jelly Rolls"/>
    <property type="match status" value="1"/>
</dbReference>
<dbReference type="Pfam" id="PF00908">
    <property type="entry name" value="dTDP_sugar_isom"/>
    <property type="match status" value="1"/>
</dbReference>
<dbReference type="PANTHER" id="PTHR21047:SF2">
    <property type="entry name" value="THYMIDINE DIPHOSPHO-4-KETO-RHAMNOSE 3,5-EPIMERASE"/>
    <property type="match status" value="1"/>
</dbReference>
<dbReference type="RefSeq" id="WP_258786969.1">
    <property type="nucleotide sequence ID" value="NZ_JANUGQ010000006.1"/>
</dbReference>
<dbReference type="PANTHER" id="PTHR21047">
    <property type="entry name" value="DTDP-6-DEOXY-D-GLUCOSE-3,5 EPIMERASE"/>
    <property type="match status" value="1"/>
</dbReference>
<keyword evidence="5" id="KW-1185">Reference proteome</keyword>
<comment type="caution">
    <text evidence="4">The sequence shown here is derived from an EMBL/GenBank/DDBJ whole genome shotgun (WGS) entry which is preliminary data.</text>
</comment>
<evidence type="ECO:0000313" key="4">
    <source>
        <dbReference type="EMBL" id="MCS0636019.1"/>
    </source>
</evidence>
<dbReference type="InterPro" id="IPR014710">
    <property type="entry name" value="RmlC-like_jellyroll"/>
</dbReference>
<dbReference type="Proteomes" id="UP001431313">
    <property type="component" value="Unassembled WGS sequence"/>
</dbReference>
<gene>
    <name evidence="4" type="ORF">NX801_10155</name>
</gene>
<dbReference type="InterPro" id="IPR000888">
    <property type="entry name" value="RmlC-like"/>
</dbReference>
<evidence type="ECO:0000256" key="2">
    <source>
        <dbReference type="ARBA" id="ARBA00023235"/>
    </source>
</evidence>
<dbReference type="EMBL" id="JANUGQ010000006">
    <property type="protein sequence ID" value="MCS0636019.1"/>
    <property type="molecule type" value="Genomic_DNA"/>
</dbReference>
<organism evidence="4 5">
    <name type="scientific">Streptomyces pyxinae</name>
    <dbReference type="NCBI Taxonomy" id="2970734"/>
    <lineage>
        <taxon>Bacteria</taxon>
        <taxon>Bacillati</taxon>
        <taxon>Actinomycetota</taxon>
        <taxon>Actinomycetes</taxon>
        <taxon>Kitasatosporales</taxon>
        <taxon>Streptomycetaceae</taxon>
        <taxon>Streptomyces</taxon>
    </lineage>
</organism>
<protein>
    <submittedName>
        <fullName evidence="4">dTDP-4-dehydrorhamnose 3,5-epimerase</fullName>
    </submittedName>
</protein>
<dbReference type="InterPro" id="IPR011051">
    <property type="entry name" value="RmlC_Cupin_sf"/>
</dbReference>
<sequence>MRELGIEGAWLREPEVFEDDRGSFHEWFRAPDPDDVTGAAGVAAAGPVLRPVQANCSVSVRGTLRGIHFAAVPPGQAKYVTCVRGAVLDVIVDLRTGSPTYRAWEAVRLDDRDHRAVQLAEGLGHGFLALTDDATVVYLCSRGYAPTREHGVHPLDPELAIDWPPGITPLLSPKDAAAPTLAQAERTGLLPSYRACADWYAGLRTGPGAPPVPPAPREGEAAEPYVKGRNGRR</sequence>
<evidence type="ECO:0000256" key="1">
    <source>
        <dbReference type="ARBA" id="ARBA00010154"/>
    </source>
</evidence>
<comment type="similarity">
    <text evidence="1">Belongs to the dTDP-4-dehydrorhamnose 3,5-epimerase family.</text>
</comment>
<name>A0ABT2CHC6_9ACTN</name>
<proteinExistence type="inferred from homology"/>
<feature type="region of interest" description="Disordered" evidence="3">
    <location>
        <begin position="205"/>
        <end position="233"/>
    </location>
</feature>